<dbReference type="SUPFAM" id="SSF52172">
    <property type="entry name" value="CheY-like"/>
    <property type="match status" value="1"/>
</dbReference>
<comment type="caution">
    <text evidence="1">The sequence shown here is derived from an EMBL/GenBank/DDBJ whole genome shotgun (WGS) entry which is preliminary data.</text>
</comment>
<dbReference type="InterPro" id="IPR011006">
    <property type="entry name" value="CheY-like_superfamily"/>
</dbReference>
<dbReference type="Gene3D" id="3.40.50.2300">
    <property type="match status" value="1"/>
</dbReference>
<evidence type="ECO:0000313" key="2">
    <source>
        <dbReference type="Proteomes" id="UP000619041"/>
    </source>
</evidence>
<evidence type="ECO:0008006" key="3">
    <source>
        <dbReference type="Google" id="ProtNLM"/>
    </source>
</evidence>
<keyword evidence="2" id="KW-1185">Reference proteome</keyword>
<evidence type="ECO:0000313" key="1">
    <source>
        <dbReference type="EMBL" id="GGD87735.1"/>
    </source>
</evidence>
<gene>
    <name evidence="1" type="ORF">GCM10011515_04200</name>
</gene>
<reference evidence="2" key="1">
    <citation type="journal article" date="2019" name="Int. J. Syst. Evol. Microbiol.">
        <title>The Global Catalogue of Microorganisms (GCM) 10K type strain sequencing project: providing services to taxonomists for standard genome sequencing and annotation.</title>
        <authorList>
            <consortium name="The Broad Institute Genomics Platform"/>
            <consortium name="The Broad Institute Genome Sequencing Center for Infectious Disease"/>
            <person name="Wu L."/>
            <person name="Ma J."/>
        </authorList>
    </citation>
    <scope>NUCLEOTIDE SEQUENCE [LARGE SCALE GENOMIC DNA]</scope>
    <source>
        <strain evidence="2">CGMCC 1.15959</strain>
    </source>
</reference>
<protein>
    <recommendedName>
        <fullName evidence="3">Response regulatory domain-containing protein</fullName>
    </recommendedName>
</protein>
<accession>A0ABQ1RYY4</accession>
<dbReference type="Proteomes" id="UP000619041">
    <property type="component" value="Unassembled WGS sequence"/>
</dbReference>
<dbReference type="EMBL" id="BMKL01000001">
    <property type="protein sequence ID" value="GGD87735.1"/>
    <property type="molecule type" value="Genomic_DNA"/>
</dbReference>
<organism evidence="1 2">
    <name type="scientific">Tsuneonella deserti</name>
    <dbReference type="NCBI Taxonomy" id="2035528"/>
    <lineage>
        <taxon>Bacteria</taxon>
        <taxon>Pseudomonadati</taxon>
        <taxon>Pseudomonadota</taxon>
        <taxon>Alphaproteobacteria</taxon>
        <taxon>Sphingomonadales</taxon>
        <taxon>Erythrobacteraceae</taxon>
        <taxon>Tsuneonella</taxon>
    </lineage>
</organism>
<dbReference type="RefSeq" id="WP_188643616.1">
    <property type="nucleotide sequence ID" value="NZ_BMKL01000001.1"/>
</dbReference>
<sequence>MIPQPRILVFVSDRALRSSLLFSLTIEGYHAVAGAPTGSGPAGATALLIDQDYCGDGLGTLVALRARGYSAPAIFLATNPGASLRARATSAGAVTIEKPLLGDELSGAIRAAINTQEAA</sequence>
<proteinExistence type="predicted"/>
<name>A0ABQ1RYY4_9SPHN</name>